<dbReference type="GO" id="GO:0045505">
    <property type="term" value="F:dynein intermediate chain binding"/>
    <property type="evidence" value="ECO:0007669"/>
    <property type="project" value="InterPro"/>
</dbReference>
<dbReference type="GO" id="GO:0051959">
    <property type="term" value="F:dynein light intermediate chain binding"/>
    <property type="evidence" value="ECO:0007669"/>
    <property type="project" value="InterPro"/>
</dbReference>
<proteinExistence type="predicted"/>
<name>A0A8S9X742_APOLU</name>
<reference evidence="3" key="1">
    <citation type="journal article" date="2021" name="Mol. Ecol. Resour.">
        <title>Apolygus lucorum genome provides insights into omnivorousness and mesophyll feeding.</title>
        <authorList>
            <person name="Liu Y."/>
            <person name="Liu H."/>
            <person name="Wang H."/>
            <person name="Huang T."/>
            <person name="Liu B."/>
            <person name="Yang B."/>
            <person name="Yin L."/>
            <person name="Li B."/>
            <person name="Zhang Y."/>
            <person name="Zhang S."/>
            <person name="Jiang F."/>
            <person name="Zhang X."/>
            <person name="Ren Y."/>
            <person name="Wang B."/>
            <person name="Wang S."/>
            <person name="Lu Y."/>
            <person name="Wu K."/>
            <person name="Fan W."/>
            <person name="Wang G."/>
        </authorList>
    </citation>
    <scope>NUCLEOTIDE SEQUENCE</scope>
    <source>
        <strain evidence="3">12Hb</strain>
    </source>
</reference>
<evidence type="ECO:0000313" key="3">
    <source>
        <dbReference type="EMBL" id="KAF6204319.1"/>
    </source>
</evidence>
<dbReference type="PANTHER" id="PTHR22878:SF63">
    <property type="entry name" value="DYNEIN AXONEMAL HEAVY CHAIN 10"/>
    <property type="match status" value="1"/>
</dbReference>
<dbReference type="GO" id="GO:0007018">
    <property type="term" value="P:microtubule-based movement"/>
    <property type="evidence" value="ECO:0007669"/>
    <property type="project" value="InterPro"/>
</dbReference>
<dbReference type="Pfam" id="PF08385">
    <property type="entry name" value="DHC_N1"/>
    <property type="match status" value="1"/>
</dbReference>
<dbReference type="GO" id="GO:0030286">
    <property type="term" value="C:dynein complex"/>
    <property type="evidence" value="ECO:0007669"/>
    <property type="project" value="InterPro"/>
</dbReference>
<feature type="region of interest" description="Disordered" evidence="1">
    <location>
        <begin position="1"/>
        <end position="25"/>
    </location>
</feature>
<dbReference type="Proteomes" id="UP000466442">
    <property type="component" value="Unassembled WGS sequence"/>
</dbReference>
<sequence length="2101" mass="247627">MEEEAQERRSSPPGEVSTAPTSEERYEQEVFEVKEMEDPRVVWVLERIMAFCQTEDRDMIVRMLKKHDHRALRKLYRLINDDGNDYKNGFFVYRTQFKRRFRKNVRFMKIHMREGDERRYWCSVETQVQYREETFFQLHLHFGLHRWERMPYKGQLFYFLPREKTCARFETLREAQAMMPKMFYIGQLDLKSVRNYRTLSSSLQLYLKQMFLNPTNPFAFKSTIPPNLKKSHAEIKRPSIFVIENSSSYMKKSEEIEKFFTSEDVPVYPTFNLQLFKRLDTYGMTKKREKFNIYTIDDFLNPEIFAKNPKIRSLWYKKKKGPIPKFKDRTKVALMDMSPPKSKMLNAFQKFIENFDWCLSKVSQCTLNVLFTEFLAKLDIHKFDDDPILKETHLLFLKGVLEIWNLHIKNLLKYAGTVQIKGKGVIALYEFYKERRDKISNLIFEMFHPIVENLLTFVHPNAPALVEEFRDIRSQLENFYIICWDTCEYLELCLDELEVIHNHKLLRPIIPCSLRFLNVLKLLLTLSFYWKSRNRFLDILNRLHYIIQSKVERLLNTKVLFRLPNRVASALCKDVIYVSEFWQSTVEQDRAFSQKINFEKLIHLRDVAQSILEILRVMKSYNHVYCQQCYDAESENYKLDAVVYEVKQLIQPITSPGFDYLDVDNKAQWLELVQGFQTRCSQFDKEASLLILDAIKKTKSTRNIANILTHFKTSTKLFKMDNLFSDIFSELDISPQFSQEILHILEIFLKASYYKDSMRSFGLASKSMQWTRCLFYVVQKNLSILFSIGTVLSNVFDKIISNYLRCVDIFTSYEVGLYKVWLRRFVNYTHKVVSKKLIQLAYEKEVGGDEGDGGCQGFLDPDFFVKFPLADWNSDFPKALKEECPHGLRNLCKYLPQFRPYLTETYDDQVEHLASLHSFSSPDEDKEPTEDVAYKKNLLIKFGLDLDNWYTERYMLNYNFVTRLALGMCVQNDEKLEASVYFLLEQILKRFIEEDDKIVCRREKSKVYEGCPFFLPYDCCSSSGSVTRISELLTEKSWSRNSDDPEAEVNHFLVDRNPKLMKTIVDLNYVKTDDVPLFIAIREQFKQKVFAVAGGDPNEWKRKFKQKTAEVLAVDEDSECEENFPLPELEDYHVAKEQENKEIVEMEDLEKYKVLFKTPVDNLYNYKEIAFVLWLNGTKMKYIKPSKPKDANVAKNGSVEYQNFNKVNDLKYVCDCGRPGGAVTPRCPECDFDWLNFDPQRWKVLKAEESATRRLSADNYDITSSRATPQDCKINKRRKIFRRGNIDKYDNPMNDIFVDEETADSQFRKKFNIYLAKLINESSQPGETIGPNEISARIRGDVMVDGKRDKNLSSFIYEVTDDDMPEQKINNEINYILEVQRNFSKTTKGRFKKELQEAIRQADFGSSGSEKVMQALDYEDEIRKTIPGIYTGCKHSLSRMNWVNFIGGDILKEHGYTIQANREPFTYVACRDIETLEEFGFMLPSETLAFAFNNFDRNKHDIFEIVTMYKGIIGQFSNAKLMALKKYIRPVERNICQGLTFCGLRTLNITKQCRELIVQMNTLTIVEILMAEVEGSIKSTLDTIGRLNFFRMPCGKSYSVKEFFNTLNKNVSHTQSRLRRLYKLIPQKLWKLETLLFQQRTGKCEYMITYYRCVEKTLFRKMVTMVKANYEIFRRFVMGELKARFYVNASIVEPSVCCVPELKVVNQQLQSVVDKIIRYQHKLPRWFDGTCAKVPHLKRKGKTKNTHSYSFAEDMLGSEEVVESLQETYECINYVLDAVDQYIYKWTRFDHLWTEDMEDVFVKFALDKPPLQDFFEVFNFYHQIIVELYRMPDQVDIFCVRVKIKEMKKKALLYALGWRSWTKRMVSEAIVTESKNMYLVLLDLFEELAMKVASFRSMKHLLKTAYLFGNLELSVEILLNSITAKNLMIHLWMPTHMYEESAIIGLIKDNLKQLKYLVLYRRELVMPYLYKITPRYECVQCSPTGTITDITKAQNEFPKFYTGALKESNFGQSLRTLLINLIDEVESLTFDACPWGVVELTLEQMRYGLKVIDWLKRLHPKLNFNKLMTTKKILEYLNMQKHAVDDKLEGSSLDTMLKALK</sequence>
<organism evidence="3 4">
    <name type="scientific">Apolygus lucorum</name>
    <name type="common">Small green plant bug</name>
    <name type="synonym">Lygocoris lucorum</name>
    <dbReference type="NCBI Taxonomy" id="248454"/>
    <lineage>
        <taxon>Eukaryota</taxon>
        <taxon>Metazoa</taxon>
        <taxon>Ecdysozoa</taxon>
        <taxon>Arthropoda</taxon>
        <taxon>Hexapoda</taxon>
        <taxon>Insecta</taxon>
        <taxon>Pterygota</taxon>
        <taxon>Neoptera</taxon>
        <taxon>Paraneoptera</taxon>
        <taxon>Hemiptera</taxon>
        <taxon>Heteroptera</taxon>
        <taxon>Panheteroptera</taxon>
        <taxon>Cimicomorpha</taxon>
        <taxon>Miridae</taxon>
        <taxon>Mirini</taxon>
        <taxon>Apolygus</taxon>
    </lineage>
</organism>
<feature type="compositionally biased region" description="Basic and acidic residues" evidence="1">
    <location>
        <begin position="1"/>
        <end position="10"/>
    </location>
</feature>
<dbReference type="InterPro" id="IPR013594">
    <property type="entry name" value="Dynein_heavy_tail"/>
</dbReference>
<dbReference type="InterPro" id="IPR026983">
    <property type="entry name" value="DHC"/>
</dbReference>
<dbReference type="EMBL" id="WIXP02000010">
    <property type="protein sequence ID" value="KAF6204319.1"/>
    <property type="molecule type" value="Genomic_DNA"/>
</dbReference>
<evidence type="ECO:0000313" key="4">
    <source>
        <dbReference type="Proteomes" id="UP000466442"/>
    </source>
</evidence>
<keyword evidence="4" id="KW-1185">Reference proteome</keyword>
<accession>A0A8S9X742</accession>
<gene>
    <name evidence="3" type="ORF">GE061_002660</name>
</gene>
<protein>
    <recommendedName>
        <fullName evidence="2">Dynein heavy chain tail domain-containing protein</fullName>
    </recommendedName>
</protein>
<dbReference type="PANTHER" id="PTHR22878">
    <property type="entry name" value="DYNEIN HEAVY CHAIN 6, AXONEMAL-LIKE-RELATED"/>
    <property type="match status" value="1"/>
</dbReference>
<evidence type="ECO:0000256" key="1">
    <source>
        <dbReference type="SAM" id="MobiDB-lite"/>
    </source>
</evidence>
<feature type="domain" description="Dynein heavy chain tail" evidence="2">
    <location>
        <begin position="397"/>
        <end position="840"/>
    </location>
</feature>
<dbReference type="OrthoDB" id="10251809at2759"/>
<comment type="caution">
    <text evidence="3">The sequence shown here is derived from an EMBL/GenBank/DDBJ whole genome shotgun (WGS) entry which is preliminary data.</text>
</comment>
<evidence type="ECO:0000259" key="2">
    <source>
        <dbReference type="Pfam" id="PF08385"/>
    </source>
</evidence>